<organism evidence="2 3">
    <name type="scientific">Crepidotus variabilis</name>
    <dbReference type="NCBI Taxonomy" id="179855"/>
    <lineage>
        <taxon>Eukaryota</taxon>
        <taxon>Fungi</taxon>
        <taxon>Dikarya</taxon>
        <taxon>Basidiomycota</taxon>
        <taxon>Agaricomycotina</taxon>
        <taxon>Agaricomycetes</taxon>
        <taxon>Agaricomycetidae</taxon>
        <taxon>Agaricales</taxon>
        <taxon>Agaricineae</taxon>
        <taxon>Crepidotaceae</taxon>
        <taxon>Crepidotus</taxon>
    </lineage>
</organism>
<dbReference type="Proteomes" id="UP000807306">
    <property type="component" value="Unassembled WGS sequence"/>
</dbReference>
<evidence type="ECO:0000313" key="2">
    <source>
        <dbReference type="EMBL" id="KAF9528692.1"/>
    </source>
</evidence>
<dbReference type="Gene3D" id="3.80.10.10">
    <property type="entry name" value="Ribonuclease Inhibitor"/>
    <property type="match status" value="1"/>
</dbReference>
<comment type="caution">
    <text evidence="2">The sequence shown here is derived from an EMBL/GenBank/DDBJ whole genome shotgun (WGS) entry which is preliminary data.</text>
</comment>
<reference evidence="2" key="1">
    <citation type="submission" date="2020-11" db="EMBL/GenBank/DDBJ databases">
        <authorList>
            <consortium name="DOE Joint Genome Institute"/>
            <person name="Ahrendt S."/>
            <person name="Riley R."/>
            <person name="Andreopoulos W."/>
            <person name="Labutti K."/>
            <person name="Pangilinan J."/>
            <person name="Ruiz-Duenas F.J."/>
            <person name="Barrasa J.M."/>
            <person name="Sanchez-Garcia M."/>
            <person name="Camarero S."/>
            <person name="Miyauchi S."/>
            <person name="Serrano A."/>
            <person name="Linde D."/>
            <person name="Babiker R."/>
            <person name="Drula E."/>
            <person name="Ayuso-Fernandez I."/>
            <person name="Pacheco R."/>
            <person name="Padilla G."/>
            <person name="Ferreira P."/>
            <person name="Barriuso J."/>
            <person name="Kellner H."/>
            <person name="Castanera R."/>
            <person name="Alfaro M."/>
            <person name="Ramirez L."/>
            <person name="Pisabarro A.G."/>
            <person name="Kuo A."/>
            <person name="Tritt A."/>
            <person name="Lipzen A."/>
            <person name="He G."/>
            <person name="Yan M."/>
            <person name="Ng V."/>
            <person name="Cullen D."/>
            <person name="Martin F."/>
            <person name="Rosso M.-N."/>
            <person name="Henrissat B."/>
            <person name="Hibbett D."/>
            <person name="Martinez A.T."/>
            <person name="Grigoriev I.V."/>
        </authorList>
    </citation>
    <scope>NUCLEOTIDE SEQUENCE</scope>
    <source>
        <strain evidence="2">CBS 506.95</strain>
    </source>
</reference>
<feature type="compositionally biased region" description="Low complexity" evidence="1">
    <location>
        <begin position="555"/>
        <end position="568"/>
    </location>
</feature>
<dbReference type="InterPro" id="IPR032675">
    <property type="entry name" value="LRR_dom_sf"/>
</dbReference>
<evidence type="ECO:0000313" key="3">
    <source>
        <dbReference type="Proteomes" id="UP000807306"/>
    </source>
</evidence>
<dbReference type="SUPFAM" id="SSF52047">
    <property type="entry name" value="RNI-like"/>
    <property type="match status" value="1"/>
</dbReference>
<gene>
    <name evidence="2" type="ORF">CPB83DRAFT_854119</name>
</gene>
<feature type="region of interest" description="Disordered" evidence="1">
    <location>
        <begin position="548"/>
        <end position="568"/>
    </location>
</feature>
<evidence type="ECO:0008006" key="4">
    <source>
        <dbReference type="Google" id="ProtNLM"/>
    </source>
</evidence>
<dbReference type="AlphaFoldDB" id="A0A9P6JPN1"/>
<accession>A0A9P6JPN1</accession>
<dbReference type="EMBL" id="MU157851">
    <property type="protein sequence ID" value="KAF9528692.1"/>
    <property type="molecule type" value="Genomic_DNA"/>
</dbReference>
<dbReference type="OrthoDB" id="2909959at2759"/>
<protein>
    <recommendedName>
        <fullName evidence="4">F-box domain-containing protein</fullName>
    </recommendedName>
</protein>
<proteinExistence type="predicted"/>
<keyword evidence="3" id="KW-1185">Reference proteome</keyword>
<sequence>MFASLSSFQIPNIVHILQNGQRVDLATHQQKWTPSEDPRAELSKVEAEVEKVSITLAYLLGRVHDLKAQLNQGNSPFLRILPPEIISEIFVCCLQIPQPSEALGKVDSSIPLRLGAVCSAWRSIAWTTPHLWAAVSLHLRSALTIASQATLLREWLARSGHLPLSIWLSSSEDVPWAVTNAEGILKAINDYSNRWQNVDIRLPSACYRYLPPPEEHLPILQSITLRPPGGQGDRTHRVNIFNTPQLTRLSLQCLYLRSIRFNWEVITKLELESFYVDECLEMLREAINIVEFTVRRILGGDDRHTLPEATIVVPALTTLKIENDKGTDLATLFTKIHTPALRELSFSADNVGSVPVPHMITLLTDSQCSLEVLSLSSCSLPEAGLESLLSTIPSLRELHLNLPGSESNGERFQPLTDRILEKFDPAYVQANQDASVLLPGLEVLSYSGLQSFSWSSMLQMVHSRMTANLAERPSTPPPVELLDTSDLTSSSSRTTAFAPLIKDIYSRLSALNLRIVLFTEEQVAQVPPSSSLHDGTAGLKTKLETIVKLPPPTPVDTAPTTPNNEPAT</sequence>
<evidence type="ECO:0000256" key="1">
    <source>
        <dbReference type="SAM" id="MobiDB-lite"/>
    </source>
</evidence>
<name>A0A9P6JPN1_9AGAR</name>